<dbReference type="EMBL" id="VGLS01000895">
    <property type="protein sequence ID" value="MBM3226401.1"/>
    <property type="molecule type" value="Genomic_DNA"/>
</dbReference>
<evidence type="ECO:0000313" key="5">
    <source>
        <dbReference type="EMBL" id="MBM3226401.1"/>
    </source>
</evidence>
<proteinExistence type="predicted"/>
<dbReference type="PANTHER" id="PTHR11516:SF60">
    <property type="entry name" value="PYRUVATE DEHYDROGENASE E1 COMPONENT SUBUNIT ALPHA"/>
    <property type="match status" value="1"/>
</dbReference>
<comment type="cofactor">
    <cofactor evidence="1">
        <name>thiamine diphosphate</name>
        <dbReference type="ChEBI" id="CHEBI:58937"/>
    </cofactor>
</comment>
<evidence type="ECO:0000256" key="3">
    <source>
        <dbReference type="ARBA" id="ARBA00023052"/>
    </source>
</evidence>
<protein>
    <submittedName>
        <fullName evidence="5">Thiamine pyrophosphate-dependent dehydrogenase E1 component subunit alpha</fullName>
    </submittedName>
</protein>
<reference evidence="5" key="1">
    <citation type="submission" date="2019-03" db="EMBL/GenBank/DDBJ databases">
        <title>Lake Tanganyika Metagenome-Assembled Genomes (MAGs).</title>
        <authorList>
            <person name="Tran P."/>
        </authorList>
    </citation>
    <scope>NUCLEOTIDE SEQUENCE</scope>
    <source>
        <strain evidence="5">K_DeepCast_65m_m2_066</strain>
    </source>
</reference>
<feature type="domain" description="Dehydrogenase E1 component" evidence="4">
    <location>
        <begin position="17"/>
        <end position="314"/>
    </location>
</feature>
<dbReference type="Pfam" id="PF00676">
    <property type="entry name" value="E1_dh"/>
    <property type="match status" value="1"/>
</dbReference>
<name>A0A937W3V6_UNCTE</name>
<dbReference type="AlphaFoldDB" id="A0A937W3V6"/>
<evidence type="ECO:0000256" key="1">
    <source>
        <dbReference type="ARBA" id="ARBA00001964"/>
    </source>
</evidence>
<dbReference type="InterPro" id="IPR029061">
    <property type="entry name" value="THDP-binding"/>
</dbReference>
<dbReference type="GO" id="GO:0006086">
    <property type="term" value="P:pyruvate decarboxylation to acetyl-CoA"/>
    <property type="evidence" value="ECO:0007669"/>
    <property type="project" value="TreeGrafter"/>
</dbReference>
<sequence>MPVEVPSAETLKDIYTRMWRIRLFEEQAEYQSSQGKVMGALHTYIGEEAVAVPICAHLNDTDYITSTHRGHGHCIAKGADIRRMMAELFGRATGYCKGKGGSMHIADFQVGMLGANGIVAGGFGLATGAGWAAQLRKSGQVAVCFFGDGAANRGPFHENINIGAVWKLPVVYVCENNQYAQWTAQKDVTLVTDIANWAPSYGIPGVQVDGMDALAVYEAAGEAIARARRGEGPTLLECKTYRFHGHNFGDPQQYRTREEIADWADKRDPLKRLAAHMKDMGVMTDAEDTAIQEQVKASIQEAVRFAESSPYPTPDELHKDIYSYEYA</sequence>
<dbReference type="GO" id="GO:0004739">
    <property type="term" value="F:pyruvate dehydrogenase (acetyl-transferring) activity"/>
    <property type="evidence" value="ECO:0007669"/>
    <property type="project" value="TreeGrafter"/>
</dbReference>
<dbReference type="Proteomes" id="UP000712673">
    <property type="component" value="Unassembled WGS sequence"/>
</dbReference>
<evidence type="ECO:0000313" key="6">
    <source>
        <dbReference type="Proteomes" id="UP000712673"/>
    </source>
</evidence>
<keyword evidence="3" id="KW-0786">Thiamine pyrophosphate</keyword>
<dbReference type="CDD" id="cd02000">
    <property type="entry name" value="TPP_E1_PDC_ADC_BCADC"/>
    <property type="match status" value="1"/>
</dbReference>
<dbReference type="SUPFAM" id="SSF52518">
    <property type="entry name" value="Thiamin diphosphate-binding fold (THDP-binding)"/>
    <property type="match status" value="1"/>
</dbReference>
<dbReference type="Gene3D" id="3.40.50.970">
    <property type="match status" value="1"/>
</dbReference>
<organism evidence="5 6">
    <name type="scientific">Tectimicrobiota bacterium</name>
    <dbReference type="NCBI Taxonomy" id="2528274"/>
    <lineage>
        <taxon>Bacteria</taxon>
        <taxon>Pseudomonadati</taxon>
        <taxon>Nitrospinota/Tectimicrobiota group</taxon>
        <taxon>Candidatus Tectimicrobiota</taxon>
    </lineage>
</organism>
<accession>A0A937W3V6</accession>
<dbReference type="PANTHER" id="PTHR11516">
    <property type="entry name" value="PYRUVATE DEHYDROGENASE E1 COMPONENT, ALPHA SUBUNIT BACTERIAL AND ORGANELLAR"/>
    <property type="match status" value="1"/>
</dbReference>
<evidence type="ECO:0000259" key="4">
    <source>
        <dbReference type="Pfam" id="PF00676"/>
    </source>
</evidence>
<keyword evidence="2" id="KW-0560">Oxidoreductase</keyword>
<comment type="caution">
    <text evidence="5">The sequence shown here is derived from an EMBL/GenBank/DDBJ whole genome shotgun (WGS) entry which is preliminary data.</text>
</comment>
<evidence type="ECO:0000256" key="2">
    <source>
        <dbReference type="ARBA" id="ARBA00023002"/>
    </source>
</evidence>
<dbReference type="InterPro" id="IPR001017">
    <property type="entry name" value="DH_E1"/>
</dbReference>
<gene>
    <name evidence="5" type="ORF">FJZ47_21770</name>
</gene>
<dbReference type="InterPro" id="IPR050642">
    <property type="entry name" value="PDH_E1_Alpha_Subunit"/>
</dbReference>